<dbReference type="EMBL" id="BTSX01000004">
    <property type="protein sequence ID" value="GMS94180.1"/>
    <property type="molecule type" value="Genomic_DNA"/>
</dbReference>
<gene>
    <name evidence="2" type="ORF">PENTCL1PPCAC_16355</name>
</gene>
<dbReference type="Proteomes" id="UP001432027">
    <property type="component" value="Unassembled WGS sequence"/>
</dbReference>
<reference evidence="2" key="1">
    <citation type="submission" date="2023-10" db="EMBL/GenBank/DDBJ databases">
        <title>Genome assembly of Pristionchus species.</title>
        <authorList>
            <person name="Yoshida K."/>
            <person name="Sommer R.J."/>
        </authorList>
    </citation>
    <scope>NUCLEOTIDE SEQUENCE</scope>
    <source>
        <strain evidence="2">RS0144</strain>
    </source>
</reference>
<evidence type="ECO:0008006" key="4">
    <source>
        <dbReference type="Google" id="ProtNLM"/>
    </source>
</evidence>
<evidence type="ECO:0000313" key="3">
    <source>
        <dbReference type="Proteomes" id="UP001432027"/>
    </source>
</evidence>
<feature type="region of interest" description="Disordered" evidence="1">
    <location>
        <begin position="118"/>
        <end position="142"/>
    </location>
</feature>
<keyword evidence="3" id="KW-1185">Reference proteome</keyword>
<evidence type="ECO:0000256" key="1">
    <source>
        <dbReference type="SAM" id="MobiDB-lite"/>
    </source>
</evidence>
<name>A0AAV5TIK2_9BILA</name>
<feature type="compositionally biased region" description="Basic and acidic residues" evidence="1">
    <location>
        <begin position="338"/>
        <end position="351"/>
    </location>
</feature>
<sequence>MDPLFIPRKDFSTTDTNRLHPPRCVMVFVDADSDDEALLAVKYRFSELHKYPLRLPSDIFKYPEVHNFFSIEDQERDQKAIQTDSKIMGREVACQIGNDSARSPFEQSKMNEMDRSIAKGVRKRSTAKKVSSPIPTKEETNKRIDDSKVDKNYSTTKETLEDINSNLKPEQLLKCVVCKPDKKEPGWICDAMEHVQSRHCGMDQRFACILFPLCTYVSTHREEMIDHMSSEHNRYEDPMDRMNSLRIALWRSWMHKCFPNEYSVHRKDHKSMNVKCSCCSVDFPTNHLYAHIVCEHSDEDIDYNDPEGVKRRFFPDAPISMDYESESDADVEEEEVEEKIGEKSIGDDDHRTPKKIVKIG</sequence>
<evidence type="ECO:0000313" key="2">
    <source>
        <dbReference type="EMBL" id="GMS94180.1"/>
    </source>
</evidence>
<accession>A0AAV5TIK2</accession>
<organism evidence="2 3">
    <name type="scientific">Pristionchus entomophagus</name>
    <dbReference type="NCBI Taxonomy" id="358040"/>
    <lineage>
        <taxon>Eukaryota</taxon>
        <taxon>Metazoa</taxon>
        <taxon>Ecdysozoa</taxon>
        <taxon>Nematoda</taxon>
        <taxon>Chromadorea</taxon>
        <taxon>Rhabditida</taxon>
        <taxon>Rhabditina</taxon>
        <taxon>Diplogasteromorpha</taxon>
        <taxon>Diplogasteroidea</taxon>
        <taxon>Neodiplogasteridae</taxon>
        <taxon>Pristionchus</taxon>
    </lineage>
</organism>
<proteinExistence type="predicted"/>
<protein>
    <recommendedName>
        <fullName evidence="4">C2H2-type domain-containing protein</fullName>
    </recommendedName>
</protein>
<feature type="compositionally biased region" description="Acidic residues" evidence="1">
    <location>
        <begin position="323"/>
        <end position="337"/>
    </location>
</feature>
<feature type="region of interest" description="Disordered" evidence="1">
    <location>
        <begin position="323"/>
        <end position="360"/>
    </location>
</feature>
<comment type="caution">
    <text evidence="2">The sequence shown here is derived from an EMBL/GenBank/DDBJ whole genome shotgun (WGS) entry which is preliminary data.</text>
</comment>
<dbReference type="AlphaFoldDB" id="A0AAV5TIK2"/>